<dbReference type="EMBL" id="JAINUF010000006">
    <property type="protein sequence ID" value="KAJ8357042.1"/>
    <property type="molecule type" value="Genomic_DNA"/>
</dbReference>
<dbReference type="SUPFAM" id="SSF47672">
    <property type="entry name" value="Transferrin receptor-like dimerisation domain"/>
    <property type="match status" value="1"/>
</dbReference>
<dbReference type="GO" id="GO:0031623">
    <property type="term" value="P:receptor internalization"/>
    <property type="evidence" value="ECO:0007669"/>
    <property type="project" value="UniProtKB-UniRule"/>
</dbReference>
<evidence type="ECO:0000256" key="1">
    <source>
        <dbReference type="ARBA" id="ARBA00005634"/>
    </source>
</evidence>
<dbReference type="FunFam" id="3.40.630.10:FF:000065">
    <property type="entry name" value="Transferrin receptor 1b"/>
    <property type="match status" value="1"/>
</dbReference>
<dbReference type="OrthoDB" id="5841748at2759"/>
<keyword evidence="6" id="KW-1185">Reference proteome</keyword>
<organism evidence="5 6">
    <name type="scientific">Synaphobranchus kaupii</name>
    <name type="common">Kaup's arrowtooth eel</name>
    <dbReference type="NCBI Taxonomy" id="118154"/>
    <lineage>
        <taxon>Eukaryota</taxon>
        <taxon>Metazoa</taxon>
        <taxon>Chordata</taxon>
        <taxon>Craniata</taxon>
        <taxon>Vertebrata</taxon>
        <taxon>Euteleostomi</taxon>
        <taxon>Actinopterygii</taxon>
        <taxon>Neopterygii</taxon>
        <taxon>Teleostei</taxon>
        <taxon>Anguilliformes</taxon>
        <taxon>Synaphobranchidae</taxon>
        <taxon>Synaphobranchus</taxon>
    </lineage>
</organism>
<dbReference type="GO" id="GO:0006879">
    <property type="term" value="P:intracellular iron ion homeostasis"/>
    <property type="evidence" value="ECO:0007669"/>
    <property type="project" value="UniProtKB-UniRule"/>
</dbReference>
<keyword evidence="2" id="KW-0675">Receptor</keyword>
<dbReference type="InterPro" id="IPR007484">
    <property type="entry name" value="Peptidase_M28"/>
</dbReference>
<dbReference type="GO" id="GO:0033572">
    <property type="term" value="P:transferrin transport"/>
    <property type="evidence" value="ECO:0007669"/>
    <property type="project" value="UniProtKB-UniRule"/>
</dbReference>
<dbReference type="Pfam" id="PF04389">
    <property type="entry name" value="Peptidase_M28"/>
    <property type="match status" value="1"/>
</dbReference>
<dbReference type="SUPFAM" id="SSF53187">
    <property type="entry name" value="Zn-dependent exopeptidases"/>
    <property type="match status" value="1"/>
</dbReference>
<comment type="PTM">
    <text evidence="2">Stearoylated.</text>
</comment>
<comment type="similarity">
    <text evidence="1 2">Belongs to the peptidase M28 family. M28B subfamily.</text>
</comment>
<dbReference type="GO" id="GO:0004998">
    <property type="term" value="F:transferrin receptor activity"/>
    <property type="evidence" value="ECO:0007669"/>
    <property type="project" value="UniProtKB-UniRule"/>
</dbReference>
<evidence type="ECO:0000259" key="3">
    <source>
        <dbReference type="Pfam" id="PF04253"/>
    </source>
</evidence>
<sequence>MATSLFRKMGGTPAPSQWEGRLGVAYKLGGDGDLVTVEVNNVPMEQRIHNVFGVIKGLVDPDRYLVIGAQRDSWGPGFAKSTVGTSLLVELARAMSDMIKNDGFRPRRSIIFASWSAGEYGSVGATEWLEGYLSSLNLKAFSYISLDGTITGSDAIKASASPLLHSLIESTLKGVNSPTTSGQTLYAQAQKIIDNWKKSVMVPMKMDDTAYPFLAFLGIPSLSFRFTKSSGEYPYTGTLSDTEDKLNIATQGQLSKVAVAAAQVAGQMALRLVHDHLLKLDVQGYSVTIRTDVAKVNRRLHNLKQDKILPDNLTAQWLISSSGSYSRAARKLTTDIQESDLTDVKKCRILNDRIMRVEKNLLSPYVSPKEIPFRHIFFGSGSHTMEAILEHLEALKNRSPDSDVNLFRNQFALATWTIQGCANSLAGDIWAMDNEV</sequence>
<comment type="caution">
    <text evidence="5">The sequence shown here is derived from an EMBL/GenBank/DDBJ whole genome shotgun (WGS) entry which is preliminary data.</text>
</comment>
<dbReference type="Gene3D" id="3.40.630.10">
    <property type="entry name" value="Zn peptidases"/>
    <property type="match status" value="1"/>
</dbReference>
<dbReference type="InterPro" id="IPR039373">
    <property type="entry name" value="Peptidase_M28B"/>
</dbReference>
<comment type="function">
    <text evidence="2">Cellular uptake of iron occurs via receptor-mediated endocytosis of ligand-occupied transferrin receptor into specialized endosomes. Endosomal acidification leads to iron release. The apotransferrin-receptor complex is then recycled to the cell surface with a return to neutral pH and the concomitant loss of affinity of apotransferrin for its receptor. Transferrin receptor is necessary for development of erythrocytes and the nervous system. Acts as a lipid sensor that regulates mitochondrial fusion by regulating activation of the JNK pathway.</text>
</comment>
<dbReference type="GO" id="GO:0042470">
    <property type="term" value="C:melanosome"/>
    <property type="evidence" value="ECO:0007669"/>
    <property type="project" value="UniProtKB-SubCell"/>
</dbReference>
<dbReference type="InterPro" id="IPR036757">
    <property type="entry name" value="TFR-like_dimer_dom_sf"/>
</dbReference>
<name>A0A9Q1FF11_SYNKA</name>
<dbReference type="Proteomes" id="UP001152622">
    <property type="component" value="Chromosome 6"/>
</dbReference>
<dbReference type="FunFam" id="1.20.930.40:FF:000002">
    <property type="entry name" value="Transferrin receptor protein 1"/>
    <property type="match status" value="1"/>
</dbReference>
<feature type="domain" description="Peptidase M28" evidence="4">
    <location>
        <begin position="50"/>
        <end position="259"/>
    </location>
</feature>
<keyword evidence="2" id="KW-1003">Cell membrane</keyword>
<protein>
    <recommendedName>
        <fullName evidence="2">Transferrin receptor protein 1</fullName>
    </recommendedName>
</protein>
<evidence type="ECO:0000313" key="6">
    <source>
        <dbReference type="Proteomes" id="UP001152622"/>
    </source>
</evidence>
<dbReference type="Gene3D" id="1.20.930.40">
    <property type="entry name" value="Transferrin receptor-like, dimerisation domain"/>
    <property type="match status" value="1"/>
</dbReference>
<dbReference type="PANTHER" id="PTHR10404:SF26">
    <property type="entry name" value="TRANSFERRIN RECEPTOR PROTEIN 1"/>
    <property type="match status" value="1"/>
</dbReference>
<evidence type="ECO:0000256" key="2">
    <source>
        <dbReference type="RuleBase" id="RU367157"/>
    </source>
</evidence>
<keyword evidence="2" id="KW-0449">Lipoprotein</keyword>
<keyword evidence="2" id="KW-0564">Palmitate</keyword>
<keyword evidence="2" id="KW-0325">Glycoprotein</keyword>
<comment type="subunit">
    <text evidence="2">Homodimer; disulfide-linked.</text>
</comment>
<dbReference type="Pfam" id="PF04253">
    <property type="entry name" value="TFR_dimer"/>
    <property type="match status" value="1"/>
</dbReference>
<reference evidence="5" key="1">
    <citation type="journal article" date="2023" name="Science">
        <title>Genome structures resolve the early diversification of teleost fishes.</title>
        <authorList>
            <person name="Parey E."/>
            <person name="Louis A."/>
            <person name="Montfort J."/>
            <person name="Bouchez O."/>
            <person name="Roques C."/>
            <person name="Iampietro C."/>
            <person name="Lluch J."/>
            <person name="Castinel A."/>
            <person name="Donnadieu C."/>
            <person name="Desvignes T."/>
            <person name="Floi Bucao C."/>
            <person name="Jouanno E."/>
            <person name="Wen M."/>
            <person name="Mejri S."/>
            <person name="Dirks R."/>
            <person name="Jansen H."/>
            <person name="Henkel C."/>
            <person name="Chen W.J."/>
            <person name="Zahm M."/>
            <person name="Cabau C."/>
            <person name="Klopp C."/>
            <person name="Thompson A.W."/>
            <person name="Robinson-Rechavi M."/>
            <person name="Braasch I."/>
            <person name="Lecointre G."/>
            <person name="Bobe J."/>
            <person name="Postlethwait J.H."/>
            <person name="Berthelot C."/>
            <person name="Roest Crollius H."/>
            <person name="Guiguen Y."/>
        </authorList>
    </citation>
    <scope>NUCLEOTIDE SEQUENCE</scope>
    <source>
        <strain evidence="5">WJC10195</strain>
    </source>
</reference>
<dbReference type="InterPro" id="IPR007365">
    <property type="entry name" value="TFR-like_dimer_dom"/>
</dbReference>
<dbReference type="AlphaFoldDB" id="A0A9Q1FF11"/>
<accession>A0A9Q1FF11</accession>
<comment type="subcellular location">
    <subcellularLocation>
        <location evidence="2">Cell membrane</location>
        <topology evidence="2">Single-pass type II membrane protein</topology>
    </subcellularLocation>
    <subcellularLocation>
        <location evidence="2">Melanosome</location>
    </subcellularLocation>
</comment>
<dbReference type="PANTHER" id="PTHR10404">
    <property type="entry name" value="N-ACETYLATED-ALPHA-LINKED ACIDIC DIPEPTIDASE"/>
    <property type="match status" value="1"/>
</dbReference>
<dbReference type="CDD" id="cd09848">
    <property type="entry name" value="M28_TfR"/>
    <property type="match status" value="1"/>
</dbReference>
<dbReference type="GO" id="GO:0009897">
    <property type="term" value="C:external side of plasma membrane"/>
    <property type="evidence" value="ECO:0007669"/>
    <property type="project" value="TreeGrafter"/>
</dbReference>
<keyword evidence="2" id="KW-0472">Membrane</keyword>
<keyword evidence="2" id="KW-0254">Endocytosis</keyword>
<proteinExistence type="inferred from homology"/>
<evidence type="ECO:0000313" key="5">
    <source>
        <dbReference type="EMBL" id="KAJ8357042.1"/>
    </source>
</evidence>
<gene>
    <name evidence="5" type="ORF">SKAU_G00198360</name>
</gene>
<feature type="domain" description="Transferrin receptor-like dimerisation" evidence="3">
    <location>
        <begin position="316"/>
        <end position="425"/>
    </location>
</feature>
<evidence type="ECO:0000259" key="4">
    <source>
        <dbReference type="Pfam" id="PF04389"/>
    </source>
</evidence>